<dbReference type="PANTHER" id="PTHR45770">
    <property type="entry name" value="ATP-DEPENDENT 6-PHOSPHOFRUCTOKINASE 1"/>
    <property type="match status" value="1"/>
</dbReference>
<keyword evidence="5" id="KW-0547">Nucleotide-binding</keyword>
<dbReference type="AlphaFoldDB" id="A0A9X2FBG9"/>
<keyword evidence="15" id="KW-1185">Reference proteome</keyword>
<keyword evidence="3 14" id="KW-0808">Transferase</keyword>
<sequence>MLTQSDLTIPTLGERRYDSPLLHDGVHTRFMPDESRVLYDIDYLQGENVAEIGFEKAGAREQVYFNAKKSKAAIVTCGGLCPGLNNVVRNLYYQLHSSYGVPTVLGIRYGYKGLNPNEGIPPIELTPALVEPIHHQGGTILGTSRGPQDPAVTVDFLHHEGVNMLFCIGGDGTQKGAHAIAQEVARRGFDIAVVGIPKTIDNDIKFCYRTFGFVTAVSEAEKVIDCAHIEAKSVPNGVGLVKLMGREAGFIAAAATIASGEVNFTLIPEVPFELEGDKGLLAQLERRLAVRDHAVIVVAEGAGQHLLARHGDEFDKSGNRKLGDIGVFLKAQINAHFAGRNLPVGVKYFDPSYNIRSVPAGAADSLLCEQLSRQAAHAAMAGKTDLFIGLWQNHTVHVPLAISTGQIKRIDPEQEMWTTVLAITGQQKW</sequence>
<dbReference type="InterPro" id="IPR000023">
    <property type="entry name" value="Phosphofructokinase_dom"/>
</dbReference>
<dbReference type="GO" id="GO:0046872">
    <property type="term" value="F:metal ion binding"/>
    <property type="evidence" value="ECO:0007669"/>
    <property type="project" value="UniProtKB-KW"/>
</dbReference>
<keyword evidence="6" id="KW-0418">Kinase</keyword>
<keyword evidence="8" id="KW-0460">Magnesium</keyword>
<comment type="similarity">
    <text evidence="10">Belongs to the phosphofructokinase type A (PFKA) family.</text>
</comment>
<comment type="function">
    <text evidence="2">Catalyzes the phosphorylation of D-fructose 6-phosphate, the first committing step of glycolysis. Uses inorganic phosphate (PPi) as phosphoryl donor instead of ATP like common ATP-dependent phosphofructokinases (ATP-PFKs), which renders the reaction reversible, and can thus function both in glycolysis and gluconeogenesis. Consistently, PPi-PFK can replace the enzymes of both the forward (ATP-PFK) and reverse (fructose-bisphosphatase (FBPase)) reactions.</text>
</comment>
<dbReference type="Pfam" id="PF00365">
    <property type="entry name" value="PFK"/>
    <property type="match status" value="1"/>
</dbReference>
<dbReference type="PIRSF" id="PIRSF000534">
    <property type="entry name" value="PPi_PFK_TP0108"/>
    <property type="match status" value="1"/>
</dbReference>
<evidence type="ECO:0000313" key="14">
    <source>
        <dbReference type="EMBL" id="MCO6045168.1"/>
    </source>
</evidence>
<dbReference type="GO" id="GO:0006002">
    <property type="term" value="P:fructose 6-phosphate metabolic process"/>
    <property type="evidence" value="ECO:0007669"/>
    <property type="project" value="InterPro"/>
</dbReference>
<dbReference type="InterPro" id="IPR050929">
    <property type="entry name" value="PFKA"/>
</dbReference>
<evidence type="ECO:0000256" key="3">
    <source>
        <dbReference type="ARBA" id="ARBA00022679"/>
    </source>
</evidence>
<evidence type="ECO:0000256" key="9">
    <source>
        <dbReference type="ARBA" id="ARBA00023152"/>
    </source>
</evidence>
<protein>
    <submittedName>
        <fullName evidence="14">ATP-dependent 6-phosphofructokinase</fullName>
        <ecNumber evidence="14">2.7.1.11</ecNumber>
    </submittedName>
</protein>
<dbReference type="RefSeq" id="WP_252853278.1">
    <property type="nucleotide sequence ID" value="NZ_JAMXLR010000051.1"/>
</dbReference>
<dbReference type="Gene3D" id="3.40.50.450">
    <property type="match status" value="1"/>
</dbReference>
<evidence type="ECO:0000256" key="11">
    <source>
        <dbReference type="ARBA" id="ARBA00048070"/>
    </source>
</evidence>
<evidence type="ECO:0000256" key="12">
    <source>
        <dbReference type="ARBA" id="ARBA00048072"/>
    </source>
</evidence>
<dbReference type="Proteomes" id="UP001155241">
    <property type="component" value="Unassembled WGS sequence"/>
</dbReference>
<dbReference type="PRINTS" id="PR00476">
    <property type="entry name" value="PHFRCTKINASE"/>
</dbReference>
<dbReference type="EC" id="2.7.1.11" evidence="14"/>
<evidence type="ECO:0000313" key="15">
    <source>
        <dbReference type="Proteomes" id="UP001155241"/>
    </source>
</evidence>
<dbReference type="GO" id="GO:0005524">
    <property type="term" value="F:ATP binding"/>
    <property type="evidence" value="ECO:0007669"/>
    <property type="project" value="UniProtKB-KW"/>
</dbReference>
<dbReference type="InterPro" id="IPR035966">
    <property type="entry name" value="PKF_sf"/>
</dbReference>
<comment type="catalytic activity">
    <reaction evidence="11">
        <text>beta-D-fructose 6-phosphate + ATP = beta-D-fructose 1,6-bisphosphate + ADP + H(+)</text>
        <dbReference type="Rhea" id="RHEA:16109"/>
        <dbReference type="ChEBI" id="CHEBI:15378"/>
        <dbReference type="ChEBI" id="CHEBI:30616"/>
        <dbReference type="ChEBI" id="CHEBI:32966"/>
        <dbReference type="ChEBI" id="CHEBI:57634"/>
        <dbReference type="ChEBI" id="CHEBI:456216"/>
        <dbReference type="EC" id="2.7.1.11"/>
    </reaction>
</comment>
<comment type="cofactor">
    <cofactor evidence="1">
        <name>Mg(2+)</name>
        <dbReference type="ChEBI" id="CHEBI:18420"/>
    </cofactor>
</comment>
<dbReference type="GO" id="GO:0047334">
    <property type="term" value="F:diphosphate-fructose-6-phosphate 1-phosphotransferase activity"/>
    <property type="evidence" value="ECO:0007669"/>
    <property type="project" value="UniProtKB-EC"/>
</dbReference>
<gene>
    <name evidence="14" type="ORF">NG895_14750</name>
</gene>
<evidence type="ECO:0000256" key="1">
    <source>
        <dbReference type="ARBA" id="ARBA00001946"/>
    </source>
</evidence>
<comment type="caution">
    <text evidence="14">The sequence shown here is derived from an EMBL/GenBank/DDBJ whole genome shotgun (WGS) entry which is preliminary data.</text>
</comment>
<evidence type="ECO:0000256" key="8">
    <source>
        <dbReference type="ARBA" id="ARBA00022842"/>
    </source>
</evidence>
<dbReference type="FunFam" id="3.40.50.450:FF:000002">
    <property type="entry name" value="ATP-dependent 6-phosphofructokinase"/>
    <property type="match status" value="1"/>
</dbReference>
<name>A0A9X2FBG9_9BACT</name>
<comment type="catalytic activity">
    <reaction evidence="12">
        <text>beta-D-fructose 6-phosphate + diphosphate = beta-D-fructose 1,6-bisphosphate + phosphate + H(+)</text>
        <dbReference type="Rhea" id="RHEA:13613"/>
        <dbReference type="ChEBI" id="CHEBI:15378"/>
        <dbReference type="ChEBI" id="CHEBI:32966"/>
        <dbReference type="ChEBI" id="CHEBI:33019"/>
        <dbReference type="ChEBI" id="CHEBI:43474"/>
        <dbReference type="ChEBI" id="CHEBI:57634"/>
        <dbReference type="EC" id="2.7.1.90"/>
    </reaction>
</comment>
<dbReference type="GO" id="GO:0005737">
    <property type="term" value="C:cytoplasm"/>
    <property type="evidence" value="ECO:0007669"/>
    <property type="project" value="UniProtKB-ARBA"/>
</dbReference>
<evidence type="ECO:0000256" key="10">
    <source>
        <dbReference type="ARBA" id="ARBA00038478"/>
    </source>
</evidence>
<evidence type="ECO:0000256" key="5">
    <source>
        <dbReference type="ARBA" id="ARBA00022741"/>
    </source>
</evidence>
<dbReference type="GO" id="GO:0003872">
    <property type="term" value="F:6-phosphofructokinase activity"/>
    <property type="evidence" value="ECO:0007669"/>
    <property type="project" value="UniProtKB-EC"/>
</dbReference>
<reference evidence="14" key="1">
    <citation type="submission" date="2022-06" db="EMBL/GenBank/DDBJ databases">
        <title>Aeoliella straminimaris, a novel planctomycete from sediments.</title>
        <authorList>
            <person name="Vitorino I.R."/>
            <person name="Lage O.M."/>
        </authorList>
    </citation>
    <scope>NUCLEOTIDE SEQUENCE</scope>
    <source>
        <strain evidence="14">ICT_H6.2</strain>
    </source>
</reference>
<evidence type="ECO:0000256" key="6">
    <source>
        <dbReference type="ARBA" id="ARBA00022777"/>
    </source>
</evidence>
<evidence type="ECO:0000256" key="2">
    <source>
        <dbReference type="ARBA" id="ARBA00003138"/>
    </source>
</evidence>
<accession>A0A9X2FBG9</accession>
<keyword evidence="9" id="KW-0324">Glycolysis</keyword>
<evidence type="ECO:0000256" key="7">
    <source>
        <dbReference type="ARBA" id="ARBA00022840"/>
    </source>
</evidence>
<organism evidence="14 15">
    <name type="scientific">Aeoliella straminimaris</name>
    <dbReference type="NCBI Taxonomy" id="2954799"/>
    <lineage>
        <taxon>Bacteria</taxon>
        <taxon>Pseudomonadati</taxon>
        <taxon>Planctomycetota</taxon>
        <taxon>Planctomycetia</taxon>
        <taxon>Pirellulales</taxon>
        <taxon>Lacipirellulaceae</taxon>
        <taxon>Aeoliella</taxon>
    </lineage>
</organism>
<keyword evidence="7" id="KW-0067">ATP-binding</keyword>
<dbReference type="EMBL" id="JAMXLR010000051">
    <property type="protein sequence ID" value="MCO6045168.1"/>
    <property type="molecule type" value="Genomic_DNA"/>
</dbReference>
<proteinExistence type="inferred from homology"/>
<dbReference type="InterPro" id="IPR012004">
    <property type="entry name" value="PyroP-dep_PFK_TP0108"/>
</dbReference>
<feature type="domain" description="Phosphofructokinase" evidence="13">
    <location>
        <begin position="72"/>
        <end position="377"/>
    </location>
</feature>
<evidence type="ECO:0000256" key="4">
    <source>
        <dbReference type="ARBA" id="ARBA00022723"/>
    </source>
</evidence>
<evidence type="ECO:0000259" key="13">
    <source>
        <dbReference type="Pfam" id="PF00365"/>
    </source>
</evidence>
<keyword evidence="4" id="KW-0479">Metal-binding</keyword>
<dbReference type="NCBIfam" id="NF005301">
    <property type="entry name" value="PRK06830.1"/>
    <property type="match status" value="1"/>
</dbReference>
<dbReference type="InterPro" id="IPR022953">
    <property type="entry name" value="ATP_PFK"/>
</dbReference>
<dbReference type="SUPFAM" id="SSF53784">
    <property type="entry name" value="Phosphofructokinase"/>
    <property type="match status" value="1"/>
</dbReference>